<keyword evidence="3" id="KW-1185">Reference proteome</keyword>
<sequence length="185" mass="20166">MDEKPTFLSVGMQAEVNSTGAEAKTNHKPASRHAQLAAAVDALVDAPPPHPALPQHPVLPTLGIDLRLTGYRLRALRVVSTSGGEGYSLFTFHAQPGRTKRSRKQRLRLAALILLWISCWLVVAVTLPILEDRDLAPFLAIVHGALLPQVAMLVVELVIILVVMATTMGAMLLSCFARHSRDREE</sequence>
<keyword evidence="1" id="KW-0472">Membrane</keyword>
<name>A0AAD3TYY2_9TREE</name>
<keyword evidence="1" id="KW-1133">Transmembrane helix</keyword>
<organism evidence="2 3">
    <name type="scientific">Cutaneotrichosporon spelunceum</name>
    <dbReference type="NCBI Taxonomy" id="1672016"/>
    <lineage>
        <taxon>Eukaryota</taxon>
        <taxon>Fungi</taxon>
        <taxon>Dikarya</taxon>
        <taxon>Basidiomycota</taxon>
        <taxon>Agaricomycotina</taxon>
        <taxon>Tremellomycetes</taxon>
        <taxon>Trichosporonales</taxon>
        <taxon>Trichosporonaceae</taxon>
        <taxon>Cutaneotrichosporon</taxon>
    </lineage>
</organism>
<proteinExistence type="predicted"/>
<evidence type="ECO:0000313" key="3">
    <source>
        <dbReference type="Proteomes" id="UP001222932"/>
    </source>
</evidence>
<keyword evidence="1" id="KW-0812">Transmembrane</keyword>
<reference evidence="2" key="2">
    <citation type="submission" date="2023-06" db="EMBL/GenBank/DDBJ databases">
        <authorList>
            <person name="Kobayashi Y."/>
            <person name="Kayamori A."/>
            <person name="Aoki K."/>
            <person name="Shiwa Y."/>
            <person name="Fujita N."/>
            <person name="Sugita T."/>
            <person name="Iwasaki W."/>
            <person name="Tanaka N."/>
            <person name="Takashima M."/>
        </authorList>
    </citation>
    <scope>NUCLEOTIDE SEQUENCE</scope>
    <source>
        <strain evidence="2">HIS016</strain>
    </source>
</reference>
<feature type="transmembrane region" description="Helical" evidence="1">
    <location>
        <begin position="109"/>
        <end position="130"/>
    </location>
</feature>
<protein>
    <submittedName>
        <fullName evidence="2">Uncharacterized protein</fullName>
    </submittedName>
</protein>
<dbReference type="Proteomes" id="UP001222932">
    <property type="component" value="Unassembled WGS sequence"/>
</dbReference>
<evidence type="ECO:0000313" key="2">
    <source>
        <dbReference type="EMBL" id="GMK59116.1"/>
    </source>
</evidence>
<evidence type="ECO:0000256" key="1">
    <source>
        <dbReference type="SAM" id="Phobius"/>
    </source>
</evidence>
<accession>A0AAD3TYY2</accession>
<dbReference type="EMBL" id="BTCM01000007">
    <property type="protein sequence ID" value="GMK59116.1"/>
    <property type="molecule type" value="Genomic_DNA"/>
</dbReference>
<feature type="transmembrane region" description="Helical" evidence="1">
    <location>
        <begin position="150"/>
        <end position="173"/>
    </location>
</feature>
<comment type="caution">
    <text evidence="2">The sequence shown here is derived from an EMBL/GenBank/DDBJ whole genome shotgun (WGS) entry which is preliminary data.</text>
</comment>
<reference evidence="2" key="1">
    <citation type="journal article" date="2023" name="BMC Genomics">
        <title>Chromosome-level genome assemblies of Cutaneotrichosporon spp. (Trichosporonales, Basidiomycota) reveal imbalanced evolution between nucleotide sequences and chromosome synteny.</title>
        <authorList>
            <person name="Kobayashi Y."/>
            <person name="Kayamori A."/>
            <person name="Aoki K."/>
            <person name="Shiwa Y."/>
            <person name="Matsutani M."/>
            <person name="Fujita N."/>
            <person name="Sugita T."/>
            <person name="Iwasaki W."/>
            <person name="Tanaka N."/>
            <person name="Takashima M."/>
        </authorList>
    </citation>
    <scope>NUCLEOTIDE SEQUENCE</scope>
    <source>
        <strain evidence="2">HIS016</strain>
    </source>
</reference>
<dbReference type="AlphaFoldDB" id="A0AAD3TYY2"/>
<gene>
    <name evidence="2" type="ORF">CspeluHIS016_0701310</name>
</gene>